<evidence type="ECO:0000313" key="2">
    <source>
        <dbReference type="EMBL" id="STD14965.1"/>
    </source>
</evidence>
<feature type="transmembrane region" description="Helical" evidence="1">
    <location>
        <begin position="38"/>
        <end position="54"/>
    </location>
</feature>
<keyword evidence="1" id="KW-0812">Transmembrane</keyword>
<accession>A0ABY1W5U8</accession>
<gene>
    <name evidence="2" type="ORF">NCTC9529_03374</name>
</gene>
<evidence type="ECO:0000256" key="1">
    <source>
        <dbReference type="SAM" id="Phobius"/>
    </source>
</evidence>
<dbReference type="EMBL" id="UFYH01000001">
    <property type="protein sequence ID" value="STD14965.1"/>
    <property type="molecule type" value="Genomic_DNA"/>
</dbReference>
<organism evidence="2 3">
    <name type="scientific">Cronobacter universalis NCTC 9529</name>
    <dbReference type="NCBI Taxonomy" id="1074000"/>
    <lineage>
        <taxon>Bacteria</taxon>
        <taxon>Pseudomonadati</taxon>
        <taxon>Pseudomonadota</taxon>
        <taxon>Gammaproteobacteria</taxon>
        <taxon>Enterobacterales</taxon>
        <taxon>Enterobacteriaceae</taxon>
        <taxon>Cronobacter</taxon>
    </lineage>
</organism>
<keyword evidence="3" id="KW-1185">Reference proteome</keyword>
<evidence type="ECO:0000313" key="3">
    <source>
        <dbReference type="Proteomes" id="UP000254849"/>
    </source>
</evidence>
<protein>
    <submittedName>
        <fullName evidence="2">Uncharacterized protein</fullName>
    </submittedName>
</protein>
<proteinExistence type="predicted"/>
<name>A0ABY1W5U8_9ENTR</name>
<feature type="transmembrane region" description="Helical" evidence="1">
    <location>
        <begin position="7"/>
        <end position="32"/>
    </location>
</feature>
<reference evidence="2 3" key="1">
    <citation type="submission" date="2018-06" db="EMBL/GenBank/DDBJ databases">
        <authorList>
            <consortium name="Pathogen Informatics"/>
            <person name="Doyle S."/>
        </authorList>
    </citation>
    <scope>NUCLEOTIDE SEQUENCE [LARGE SCALE GENOMIC DNA]</scope>
    <source>
        <strain evidence="3">NCTC 9529</strain>
    </source>
</reference>
<sequence>MKKLLTFLWAAHSHLVPIAIILAGAFLFIYFIEEYSGVLTFLWFIIVTFIYIKYNRWY</sequence>
<keyword evidence="1" id="KW-1133">Transmembrane helix</keyword>
<comment type="caution">
    <text evidence="2">The sequence shown here is derived from an EMBL/GenBank/DDBJ whole genome shotgun (WGS) entry which is preliminary data.</text>
</comment>
<dbReference type="Proteomes" id="UP000254849">
    <property type="component" value="Unassembled WGS sequence"/>
</dbReference>
<keyword evidence="1" id="KW-0472">Membrane</keyword>